<gene>
    <name evidence="4" type="ORF">EDS130_LOCUS28509</name>
    <name evidence="3" type="ORF">XAT740_LOCUS10468</name>
</gene>
<dbReference type="SUPFAM" id="SSF52200">
    <property type="entry name" value="Toll/Interleukin receptor TIR domain"/>
    <property type="match status" value="1"/>
</dbReference>
<dbReference type="EMBL" id="CAJNOR010000558">
    <property type="protein sequence ID" value="CAF0947397.1"/>
    <property type="molecule type" value="Genomic_DNA"/>
</dbReference>
<dbReference type="Pfam" id="PF13676">
    <property type="entry name" value="TIR_2"/>
    <property type="match status" value="1"/>
</dbReference>
<accession>A0A814CSH9</accession>
<feature type="region of interest" description="Disordered" evidence="1">
    <location>
        <begin position="1155"/>
        <end position="1198"/>
    </location>
</feature>
<dbReference type="InterPro" id="IPR001660">
    <property type="entry name" value="SAM"/>
</dbReference>
<dbReference type="InterPro" id="IPR013761">
    <property type="entry name" value="SAM/pointed_sf"/>
</dbReference>
<organism evidence="3 5">
    <name type="scientific">Adineta ricciae</name>
    <name type="common">Rotifer</name>
    <dbReference type="NCBI Taxonomy" id="249248"/>
    <lineage>
        <taxon>Eukaryota</taxon>
        <taxon>Metazoa</taxon>
        <taxon>Spiralia</taxon>
        <taxon>Gnathifera</taxon>
        <taxon>Rotifera</taxon>
        <taxon>Eurotatoria</taxon>
        <taxon>Bdelloidea</taxon>
        <taxon>Adinetida</taxon>
        <taxon>Adinetidae</taxon>
        <taxon>Adineta</taxon>
    </lineage>
</organism>
<evidence type="ECO:0000313" key="4">
    <source>
        <dbReference type="EMBL" id="CAF1260915.1"/>
    </source>
</evidence>
<dbReference type="Gene3D" id="1.10.150.50">
    <property type="entry name" value="Transcription Factor, Ets-1"/>
    <property type="match status" value="1"/>
</dbReference>
<dbReference type="Gene3D" id="3.40.220.10">
    <property type="entry name" value="Leucine Aminopeptidase, subunit E, domain 1"/>
    <property type="match status" value="1"/>
</dbReference>
<feature type="compositionally biased region" description="Polar residues" evidence="1">
    <location>
        <begin position="109"/>
        <end position="119"/>
    </location>
</feature>
<dbReference type="OrthoDB" id="10012241at2759"/>
<dbReference type="InterPro" id="IPR043472">
    <property type="entry name" value="Macro_dom-like"/>
</dbReference>
<comment type="caution">
    <text evidence="3">The sequence shown here is derived from an EMBL/GenBank/DDBJ whole genome shotgun (WGS) entry which is preliminary data.</text>
</comment>
<proteinExistence type="predicted"/>
<feature type="compositionally biased region" description="Polar residues" evidence="1">
    <location>
        <begin position="82"/>
        <end position="96"/>
    </location>
</feature>
<dbReference type="Gene3D" id="3.40.50.10140">
    <property type="entry name" value="Toll/interleukin-1 receptor homology (TIR) domain"/>
    <property type="match status" value="1"/>
</dbReference>
<sequence length="1312" mass="153141">MTNWTVGQVNHWLKENGLKRHMKRFQELNINGNALIALTDEQIVDVLSEFADDGTTVKPTIGAQSRFREKLRELKKLKANSKIPSQNDENQPTTVTVKDKKKRSRSKNPDPSSSFSIKQKLSKTKHEQESDSSSIRSSHQSQSNENGHNRHQKSQYEYPIDNTDLIEFFENQSFVSYILEYVKEKTVSIPIDVKKALHDDVISSTKFVLHLTATEEQYQTIVNFIEKLFQTVQIRTYKQQKVKKWLSHASALSILQRILDHECQMFIICRISTIPAKVHETNASVLEVVYFDDDEFNNSHRISEIDNIIENHISQERLFLSKTDSFLLVEYFDMDSCKIIQQEKIHARKEYQKEFDDLISKFQQKNKPFVSITRSKSIRRSDQTVIDIYGNKNVVDSFLSKVESLLRKYRVNKYKFSQLSTTEIDCLIQIGSNEVKTIQKDLTSSGVRIDLERHVFYAPPYLSNHVESRLKTVLSNFNRLVIDTHDFYYDIAEKIMSHIQYLAKNSHCYCKFKLKKKFRSFSMLRKSTEKSALLALPHDSTTPLPFFACEAKLERGAIVVSIADITDQQADVFIIPSLTSGLKEHLIERAGHIEEQPSKSNQRHQDESMPFITETSAGRLNCNKIIFVNWSLPEKSIDEDLLCESVRAFVSHMIQYVLKAKRRSNRESLSIAIVMPDSIHNEQAIAEEMIDETLYHIQQVNSTLLNVSFIFLPHQQNLYKHFAKIIQSLQTDDKTYRDFYCPTSTATITLIASNKQHLTQCEQKINHYFERSMCSRTVYDFTEWNQDAVNGFYSYCRQISVLPQMNEHEQLVLFGPITNVNQAYEKYQLTHVLVRIRGSTEQKRIENAMNNSKIVLSYALEDSRVCEQLRTYLVNEGFSVWMRSDSSDKSSSKIERSNLVILCLSENYFRDQNCIDEAKCAYEKHKSIIPIKMEYCQPIRSLRHITDHETCLSFFGSREYFNLQFDRLLLKIFQNIRSSQQREDSVLEYVRKDPHMHFLLIPQQRRSIYEEYSQKLMKSKRGRIQDKERRDLIKHVQDMIDERENLLENAHHQSFFLPRAADTSNPEYEQKRAIVLEMVRYDFGISSLKQWIDGIMQKPSKLNIRPFTYTGDINDAPFPVLDVVLQNSYLSGRVSQDSWIWNLLPNTKRDLKESARKAAKSGKLKDSKGEKTHEVSKRDHKPEKNIARGSKSQGKKYQCGSSYSKEQLKKYKSEFAKRMKQSWIIFEKVCREYKPQSRNLTKEKTKVNLLAIFTPCPFSSDARPRKALKTRPPTNLPLKFIWNGVQDDCDRKSLRNNTLCFFSYEQPVSLNN</sequence>
<feature type="domain" description="SAM" evidence="2">
    <location>
        <begin position="4"/>
        <end position="77"/>
    </location>
</feature>
<reference evidence="3" key="1">
    <citation type="submission" date="2021-02" db="EMBL/GenBank/DDBJ databases">
        <authorList>
            <person name="Nowell W R."/>
        </authorList>
    </citation>
    <scope>NUCLEOTIDE SEQUENCE</scope>
</reference>
<dbReference type="Proteomes" id="UP000663828">
    <property type="component" value="Unassembled WGS sequence"/>
</dbReference>
<dbReference type="SUPFAM" id="SSF47769">
    <property type="entry name" value="SAM/Pointed domain"/>
    <property type="match status" value="1"/>
</dbReference>
<dbReference type="EMBL" id="CAJNOJ010000186">
    <property type="protein sequence ID" value="CAF1260915.1"/>
    <property type="molecule type" value="Genomic_DNA"/>
</dbReference>
<protein>
    <recommendedName>
        <fullName evidence="2">SAM domain-containing protein</fullName>
    </recommendedName>
</protein>
<dbReference type="GO" id="GO:0007165">
    <property type="term" value="P:signal transduction"/>
    <property type="evidence" value="ECO:0007669"/>
    <property type="project" value="InterPro"/>
</dbReference>
<dbReference type="InterPro" id="IPR000157">
    <property type="entry name" value="TIR_dom"/>
</dbReference>
<dbReference type="PANTHER" id="PTHR46270">
    <property type="entry name" value="ARMADILLO-TYPE FOLD-RELATED"/>
    <property type="match status" value="1"/>
</dbReference>
<dbReference type="InterPro" id="IPR035897">
    <property type="entry name" value="Toll_tir_struct_dom_sf"/>
</dbReference>
<evidence type="ECO:0000313" key="5">
    <source>
        <dbReference type="Proteomes" id="UP000663828"/>
    </source>
</evidence>
<evidence type="ECO:0000313" key="3">
    <source>
        <dbReference type="EMBL" id="CAF0947397.1"/>
    </source>
</evidence>
<feature type="region of interest" description="Disordered" evidence="1">
    <location>
        <begin position="77"/>
        <end position="154"/>
    </location>
</feature>
<evidence type="ECO:0000259" key="2">
    <source>
        <dbReference type="PROSITE" id="PS50105"/>
    </source>
</evidence>
<evidence type="ECO:0000256" key="1">
    <source>
        <dbReference type="SAM" id="MobiDB-lite"/>
    </source>
</evidence>
<keyword evidence="5" id="KW-1185">Reference proteome</keyword>
<dbReference type="PANTHER" id="PTHR46270:SF2">
    <property type="entry name" value="TIR DOMAIN-CONTAINING PROTEIN"/>
    <property type="match status" value="1"/>
</dbReference>
<name>A0A814CSH9_ADIRI</name>
<feature type="compositionally biased region" description="Basic and acidic residues" evidence="1">
    <location>
        <begin position="1163"/>
        <end position="1186"/>
    </location>
</feature>
<dbReference type="Proteomes" id="UP000663852">
    <property type="component" value="Unassembled WGS sequence"/>
</dbReference>
<dbReference type="PROSITE" id="PS50105">
    <property type="entry name" value="SAM_DOMAIN"/>
    <property type="match status" value="1"/>
</dbReference>
<feature type="compositionally biased region" description="Low complexity" evidence="1">
    <location>
        <begin position="131"/>
        <end position="145"/>
    </location>
</feature>